<dbReference type="PANTHER" id="PTHR30544">
    <property type="entry name" value="23S RRNA METHYLTRANSFERASE"/>
    <property type="match status" value="1"/>
</dbReference>
<feature type="binding site" evidence="12">
    <location>
        <begin position="171"/>
        <end position="172"/>
    </location>
    <ligand>
        <name>S-adenosyl-L-methionine</name>
        <dbReference type="ChEBI" id="CHEBI:59789"/>
    </ligand>
</feature>
<dbReference type="GO" id="GO:0046872">
    <property type="term" value="F:metal ion binding"/>
    <property type="evidence" value="ECO:0007669"/>
    <property type="project" value="UniProtKB-KW"/>
</dbReference>
<dbReference type="Gene3D" id="1.10.150.530">
    <property type="match status" value="1"/>
</dbReference>
<dbReference type="InterPro" id="IPR040072">
    <property type="entry name" value="Methyltransferase_A"/>
</dbReference>
<accession>A0A084AAE0</accession>
<keyword evidence="5 12" id="KW-0489">Methyltransferase</keyword>
<feature type="domain" description="Radical SAM core" evidence="13">
    <location>
        <begin position="105"/>
        <end position="344"/>
    </location>
</feature>
<evidence type="ECO:0000256" key="3">
    <source>
        <dbReference type="ARBA" id="ARBA00022490"/>
    </source>
</evidence>
<dbReference type="CDD" id="cd01335">
    <property type="entry name" value="Radical_SAM"/>
    <property type="match status" value="1"/>
</dbReference>
<evidence type="ECO:0000313" key="15">
    <source>
        <dbReference type="Proteomes" id="UP000028401"/>
    </source>
</evidence>
<dbReference type="InterPro" id="IPR004383">
    <property type="entry name" value="rRNA_lsu_MTrfase_RlmN/Cfr"/>
</dbReference>
<dbReference type="HAMAP" id="MF_01849">
    <property type="entry name" value="RNA_methyltr_RlmN"/>
    <property type="match status" value="1"/>
</dbReference>
<comment type="similarity">
    <text evidence="12">Belongs to the radical SAM superfamily. RlmN family.</text>
</comment>
<comment type="miscellaneous">
    <text evidence="12">Reaction proceeds by a ping-pong mechanism involving intermediate methylation of a conserved cysteine residue.</text>
</comment>
<organism evidence="14 15">
    <name type="scientific">Lactococcus cremoris subsp. cremoris GE214</name>
    <dbReference type="NCBI Taxonomy" id="1415168"/>
    <lineage>
        <taxon>Bacteria</taxon>
        <taxon>Bacillati</taxon>
        <taxon>Bacillota</taxon>
        <taxon>Bacilli</taxon>
        <taxon>Lactobacillales</taxon>
        <taxon>Streptococcaceae</taxon>
        <taxon>Lactococcus</taxon>
        <taxon>Lactococcus cremoris subsp. cremoris</taxon>
    </lineage>
</organism>
<keyword evidence="9 12" id="KW-0479">Metal-binding</keyword>
<dbReference type="GO" id="GO:0030488">
    <property type="term" value="P:tRNA methylation"/>
    <property type="evidence" value="ECO:0007669"/>
    <property type="project" value="UniProtKB-UniRule"/>
</dbReference>
<comment type="catalytic activity">
    <reaction evidence="12">
        <text>adenosine(37) in tRNA + 2 reduced [2Fe-2S]-[ferredoxin] + 2 S-adenosyl-L-methionine = 2-methyladenosine(37) in tRNA + 5'-deoxyadenosine + L-methionine + 2 oxidized [2Fe-2S]-[ferredoxin] + S-adenosyl-L-homocysteine</text>
        <dbReference type="Rhea" id="RHEA:43332"/>
        <dbReference type="Rhea" id="RHEA-COMP:10000"/>
        <dbReference type="Rhea" id="RHEA-COMP:10001"/>
        <dbReference type="Rhea" id="RHEA-COMP:10162"/>
        <dbReference type="Rhea" id="RHEA-COMP:10485"/>
        <dbReference type="ChEBI" id="CHEBI:17319"/>
        <dbReference type="ChEBI" id="CHEBI:33737"/>
        <dbReference type="ChEBI" id="CHEBI:33738"/>
        <dbReference type="ChEBI" id="CHEBI:57844"/>
        <dbReference type="ChEBI" id="CHEBI:57856"/>
        <dbReference type="ChEBI" id="CHEBI:59789"/>
        <dbReference type="ChEBI" id="CHEBI:74411"/>
        <dbReference type="ChEBI" id="CHEBI:74497"/>
        <dbReference type="EC" id="2.1.1.192"/>
    </reaction>
</comment>
<comment type="caution">
    <text evidence="14">The sequence shown here is derived from an EMBL/GenBank/DDBJ whole genome shotgun (WGS) entry which is preliminary data.</text>
</comment>
<keyword evidence="11 12" id="KW-0411">Iron-sulfur</keyword>
<feature type="binding site" evidence="12">
    <location>
        <begin position="227"/>
        <end position="229"/>
    </location>
    <ligand>
        <name>S-adenosyl-L-methionine</name>
        <dbReference type="ChEBI" id="CHEBI:59789"/>
    </ligand>
</feature>
<dbReference type="GO" id="GO:0002935">
    <property type="term" value="F:tRNA (adenine(37)-C2)-methyltransferase activity"/>
    <property type="evidence" value="ECO:0007669"/>
    <property type="project" value="UniProtKB-UniRule"/>
</dbReference>
<feature type="binding site" evidence="12">
    <location>
        <position position="119"/>
    </location>
    <ligand>
        <name>[4Fe-4S] cluster</name>
        <dbReference type="ChEBI" id="CHEBI:49883"/>
        <note>4Fe-4S-S-AdoMet</note>
    </ligand>
</feature>
<keyword evidence="2 12" id="KW-0004">4Fe-4S</keyword>
<evidence type="ECO:0000256" key="4">
    <source>
        <dbReference type="ARBA" id="ARBA00022552"/>
    </source>
</evidence>
<dbReference type="NCBIfam" id="TIGR00048">
    <property type="entry name" value="rRNA_mod_RlmN"/>
    <property type="match status" value="1"/>
</dbReference>
<feature type="active site" description="Proton acceptor" evidence="12">
    <location>
        <position position="99"/>
    </location>
</feature>
<dbReference type="AlphaFoldDB" id="A0A084AAE0"/>
<dbReference type="SUPFAM" id="SSF102114">
    <property type="entry name" value="Radical SAM enzymes"/>
    <property type="match status" value="1"/>
</dbReference>
<dbReference type="InterPro" id="IPR048641">
    <property type="entry name" value="RlmN_N"/>
</dbReference>
<dbReference type="GO" id="GO:0070040">
    <property type="term" value="F:rRNA (adenine(2503)-C2-)-methyltransferase activity"/>
    <property type="evidence" value="ECO:0007669"/>
    <property type="project" value="UniProtKB-UniRule"/>
</dbReference>
<keyword evidence="8 12" id="KW-0819">tRNA processing</keyword>
<dbReference type="InterPro" id="IPR013785">
    <property type="entry name" value="Aldolase_TIM"/>
</dbReference>
<evidence type="ECO:0000256" key="12">
    <source>
        <dbReference type="HAMAP-Rule" id="MF_01849"/>
    </source>
</evidence>
<protein>
    <recommendedName>
        <fullName evidence="12">Probable dual-specificity RNA methyltransferase RlmN</fullName>
        <ecNumber evidence="12">2.1.1.192</ecNumber>
    </recommendedName>
    <alternativeName>
        <fullName evidence="12">23S rRNA (adenine(2503)-C(2))-methyltransferase</fullName>
    </alternativeName>
    <alternativeName>
        <fullName evidence="12">23S rRNA m2A2503 methyltransferase</fullName>
    </alternativeName>
    <alternativeName>
        <fullName evidence="12">Ribosomal RNA large subunit methyltransferase N</fullName>
    </alternativeName>
    <alternativeName>
        <fullName evidence="12">tRNA (adenine(37)-C(2))-methyltransferase</fullName>
    </alternativeName>
    <alternativeName>
        <fullName evidence="12">tRNA m2A37 methyltransferase</fullName>
    </alternativeName>
</protein>
<feature type="binding site" evidence="12">
    <location>
        <position position="305"/>
    </location>
    <ligand>
        <name>S-adenosyl-L-methionine</name>
        <dbReference type="ChEBI" id="CHEBI:59789"/>
    </ligand>
</feature>
<dbReference type="SFLD" id="SFLDS00029">
    <property type="entry name" value="Radical_SAM"/>
    <property type="match status" value="1"/>
</dbReference>
<evidence type="ECO:0000256" key="9">
    <source>
        <dbReference type="ARBA" id="ARBA00022723"/>
    </source>
</evidence>
<name>A0A084AAE0_LACLC</name>
<dbReference type="InterPro" id="IPR007197">
    <property type="entry name" value="rSAM"/>
</dbReference>
<dbReference type="PATRIC" id="fig|1415168.3.peg.1493"/>
<keyword evidence="10 12" id="KW-0408">Iron</keyword>
<dbReference type="PANTHER" id="PTHR30544:SF5">
    <property type="entry name" value="RADICAL SAM CORE DOMAIN-CONTAINING PROTEIN"/>
    <property type="match status" value="1"/>
</dbReference>
<feature type="binding site" evidence="12">
    <location>
        <position position="126"/>
    </location>
    <ligand>
        <name>[4Fe-4S] cluster</name>
        <dbReference type="ChEBI" id="CHEBI:49883"/>
        <note>4Fe-4S-S-AdoMet</note>
    </ligand>
</feature>
<dbReference type="InterPro" id="IPR027492">
    <property type="entry name" value="RNA_MTrfase_RlmN"/>
</dbReference>
<comment type="subcellular location">
    <subcellularLocation>
        <location evidence="1 12">Cytoplasm</location>
    </subcellularLocation>
</comment>
<comment type="catalytic activity">
    <reaction evidence="12">
        <text>adenosine(2503) in 23S rRNA + 2 reduced [2Fe-2S]-[ferredoxin] + 2 S-adenosyl-L-methionine = 2-methyladenosine(2503) in 23S rRNA + 5'-deoxyadenosine + L-methionine + 2 oxidized [2Fe-2S]-[ferredoxin] + S-adenosyl-L-homocysteine</text>
        <dbReference type="Rhea" id="RHEA:42916"/>
        <dbReference type="Rhea" id="RHEA-COMP:10000"/>
        <dbReference type="Rhea" id="RHEA-COMP:10001"/>
        <dbReference type="Rhea" id="RHEA-COMP:10152"/>
        <dbReference type="Rhea" id="RHEA-COMP:10282"/>
        <dbReference type="ChEBI" id="CHEBI:17319"/>
        <dbReference type="ChEBI" id="CHEBI:33737"/>
        <dbReference type="ChEBI" id="CHEBI:33738"/>
        <dbReference type="ChEBI" id="CHEBI:57844"/>
        <dbReference type="ChEBI" id="CHEBI:57856"/>
        <dbReference type="ChEBI" id="CHEBI:59789"/>
        <dbReference type="ChEBI" id="CHEBI:74411"/>
        <dbReference type="ChEBI" id="CHEBI:74497"/>
        <dbReference type="EC" id="2.1.1.192"/>
    </reaction>
</comment>
<feature type="binding site" evidence="12">
    <location>
        <position position="203"/>
    </location>
    <ligand>
        <name>S-adenosyl-L-methionine</name>
        <dbReference type="ChEBI" id="CHEBI:59789"/>
    </ligand>
</feature>
<evidence type="ECO:0000256" key="2">
    <source>
        <dbReference type="ARBA" id="ARBA00022485"/>
    </source>
</evidence>
<gene>
    <name evidence="12" type="primary">rlmN</name>
    <name evidence="14" type="ORF">U725_01428</name>
</gene>
<comment type="cofactor">
    <cofactor evidence="12">
        <name>[4Fe-4S] cluster</name>
        <dbReference type="ChEBI" id="CHEBI:49883"/>
    </cofactor>
    <text evidence="12">Binds 1 [4Fe-4S] cluster. The cluster is coordinated with 3 cysteines and an exchangeable S-adenosyl-L-methionine.</text>
</comment>
<feature type="active site" description="S-methylcysteine intermediate" evidence="12">
    <location>
        <position position="349"/>
    </location>
</feature>
<dbReference type="Proteomes" id="UP000028401">
    <property type="component" value="Unassembled WGS sequence"/>
</dbReference>
<dbReference type="GO" id="GO:0070475">
    <property type="term" value="P:rRNA base methylation"/>
    <property type="evidence" value="ECO:0007669"/>
    <property type="project" value="UniProtKB-UniRule"/>
</dbReference>
<dbReference type="PIRSF" id="PIRSF006004">
    <property type="entry name" value="CHP00048"/>
    <property type="match status" value="1"/>
</dbReference>
<feature type="binding site" evidence="12">
    <location>
        <position position="123"/>
    </location>
    <ligand>
        <name>[4Fe-4S] cluster</name>
        <dbReference type="ChEBI" id="CHEBI:49883"/>
        <note>4Fe-4S-S-AdoMet</note>
    </ligand>
</feature>
<evidence type="ECO:0000256" key="10">
    <source>
        <dbReference type="ARBA" id="ARBA00023004"/>
    </source>
</evidence>
<keyword evidence="12" id="KW-1015">Disulfide bond</keyword>
<dbReference type="GO" id="GO:0019843">
    <property type="term" value="F:rRNA binding"/>
    <property type="evidence" value="ECO:0007669"/>
    <property type="project" value="UniProtKB-UniRule"/>
</dbReference>
<evidence type="ECO:0000256" key="11">
    <source>
        <dbReference type="ARBA" id="ARBA00023014"/>
    </source>
</evidence>
<evidence type="ECO:0000313" key="14">
    <source>
        <dbReference type="EMBL" id="KEY62269.1"/>
    </source>
</evidence>
<dbReference type="FunFam" id="3.20.20.70:FF:000014">
    <property type="entry name" value="Probable dual-specificity RNA methyltransferase RlmN"/>
    <property type="match status" value="1"/>
</dbReference>
<keyword evidence="4 12" id="KW-0698">rRNA processing</keyword>
<dbReference type="GO" id="GO:0005737">
    <property type="term" value="C:cytoplasm"/>
    <property type="evidence" value="ECO:0007669"/>
    <property type="project" value="UniProtKB-SubCell"/>
</dbReference>
<dbReference type="EC" id="2.1.1.192" evidence="12"/>
<evidence type="ECO:0000256" key="1">
    <source>
        <dbReference type="ARBA" id="ARBA00004496"/>
    </source>
</evidence>
<dbReference type="GO" id="GO:0051539">
    <property type="term" value="F:4 iron, 4 sulfur cluster binding"/>
    <property type="evidence" value="ECO:0007669"/>
    <property type="project" value="UniProtKB-UniRule"/>
</dbReference>
<feature type="disulfide bond" description="(transient)" evidence="12">
    <location>
        <begin position="112"/>
        <end position="349"/>
    </location>
</feature>
<dbReference type="GO" id="GO:0000049">
    <property type="term" value="F:tRNA binding"/>
    <property type="evidence" value="ECO:0007669"/>
    <property type="project" value="UniProtKB-UniRule"/>
</dbReference>
<dbReference type="PROSITE" id="PS51918">
    <property type="entry name" value="RADICAL_SAM"/>
    <property type="match status" value="1"/>
</dbReference>
<keyword evidence="7 12" id="KW-0949">S-adenosyl-L-methionine</keyword>
<evidence type="ECO:0000256" key="6">
    <source>
        <dbReference type="ARBA" id="ARBA00022679"/>
    </source>
</evidence>
<evidence type="ECO:0000256" key="5">
    <source>
        <dbReference type="ARBA" id="ARBA00022603"/>
    </source>
</evidence>
<dbReference type="Pfam" id="PF04055">
    <property type="entry name" value="Radical_SAM"/>
    <property type="match status" value="1"/>
</dbReference>
<comment type="function">
    <text evidence="12">Specifically methylates position 2 of adenine 2503 in 23S rRNA and position 2 of adenine 37 in tRNAs.</text>
</comment>
<dbReference type="Pfam" id="PF21016">
    <property type="entry name" value="RlmN_N"/>
    <property type="match status" value="1"/>
</dbReference>
<dbReference type="RefSeq" id="WP_042748322.1">
    <property type="nucleotide sequence ID" value="NZ_AZSI01000048.1"/>
</dbReference>
<evidence type="ECO:0000256" key="8">
    <source>
        <dbReference type="ARBA" id="ARBA00022694"/>
    </source>
</evidence>
<evidence type="ECO:0000256" key="7">
    <source>
        <dbReference type="ARBA" id="ARBA00022691"/>
    </source>
</evidence>
<proteinExistence type="inferred from homology"/>
<dbReference type="EMBL" id="AZSI01000048">
    <property type="protein sequence ID" value="KEY62269.1"/>
    <property type="molecule type" value="Genomic_DNA"/>
</dbReference>
<keyword evidence="3 12" id="KW-0963">Cytoplasm</keyword>
<dbReference type="SFLD" id="SFLDG01062">
    <property type="entry name" value="methyltransferase_(Class_A)"/>
    <property type="match status" value="1"/>
</dbReference>
<evidence type="ECO:0000259" key="13">
    <source>
        <dbReference type="PROSITE" id="PS51918"/>
    </source>
</evidence>
<reference evidence="14 15" key="1">
    <citation type="submission" date="2014-06" db="EMBL/GenBank/DDBJ databases">
        <title>Draft genome sequence of the putrescine producing strain Lactococcus lactis subsp cremoris GE214.</title>
        <authorList>
            <person name="Ladero V."/>
            <person name="Linares D.M."/>
            <person name="del Rio B."/>
            <person name="Mayo B."/>
            <person name="Martin M.C."/>
            <person name="Fernandez M."/>
            <person name="Alvarez M.A."/>
        </authorList>
    </citation>
    <scope>NUCLEOTIDE SEQUENCE [LARGE SCALE GENOMIC DNA]</scope>
    <source>
        <strain evidence="14 15">GE214</strain>
    </source>
</reference>
<dbReference type="SFLD" id="SFLDF00275">
    <property type="entry name" value="adenosine_C2_methyltransferase"/>
    <property type="match status" value="1"/>
</dbReference>
<dbReference type="InterPro" id="IPR058240">
    <property type="entry name" value="rSAM_sf"/>
</dbReference>
<dbReference type="Gene3D" id="3.20.20.70">
    <property type="entry name" value="Aldolase class I"/>
    <property type="match status" value="1"/>
</dbReference>
<sequence>MTENITTETRPSIYGLTRDQLIEWAIENGEKKFRATQVWDWLYRKRVQSFEEMSNLSAVFIDKLNEAFILNPLEQVVVQESADGTVKYLFMLPDKVMIETVLMRQSYGLSVCVTTQVGCNMGCTFCASGILKKERDVTAGEIVSQIMLVQKYFDERGLDERVSHVVVMGIGEPFDNYEHLMNFLRVINDDNGLAIGARHITVSTCGFMPAKIKEFAHENLQINLAISLHAPNNELRTSLMRITRNAPLEKLFEAIDYYTETTNRRVTYEYIMLSGENDSPEIAQQLADLIKSRNKLSYVNLIPYNPVAEHIKYERSTKDNTAKFYDVLKKNGINCVVRQEHGTDIDAACGQLRSKQIKKNKAKLA</sequence>
<keyword evidence="6 12" id="KW-0808">Transferase</keyword>